<sequence length="68" mass="7567">MVNAIAALKHPLSVAHRVVDPSHSSHACMPREECDALKLLPYPFRTLRTLMARNTTPHHAGKRELNSA</sequence>
<comment type="caution">
    <text evidence="1">The sequence shown here is derived from an EMBL/GenBank/DDBJ whole genome shotgun (WGS) entry which is preliminary data.</text>
</comment>
<proteinExistence type="predicted"/>
<protein>
    <submittedName>
        <fullName evidence="1">Uncharacterized protein</fullName>
    </submittedName>
</protein>
<evidence type="ECO:0000313" key="1">
    <source>
        <dbReference type="EMBL" id="KAB0451693.1"/>
    </source>
</evidence>
<dbReference type="AlphaFoldDB" id="A0A643CKW9"/>
<organism evidence="1">
    <name type="scientific">Anaplasma marginale</name>
    <dbReference type="NCBI Taxonomy" id="770"/>
    <lineage>
        <taxon>Bacteria</taxon>
        <taxon>Pseudomonadati</taxon>
        <taxon>Pseudomonadota</taxon>
        <taxon>Alphaproteobacteria</taxon>
        <taxon>Rickettsiales</taxon>
        <taxon>Anaplasmataceae</taxon>
        <taxon>Anaplasma</taxon>
    </lineage>
</organism>
<reference evidence="1" key="1">
    <citation type="submission" date="2019-08" db="EMBL/GenBank/DDBJ databases">
        <authorList>
            <person name="Amaro Estrada I."/>
            <person name="Quiroz Castaneda R.E."/>
            <person name="Martinez Ocampo F."/>
            <person name="Rodriguez Camarillo S.D."/>
        </authorList>
    </citation>
    <scope>NUCLEOTIDE SEQUENCE</scope>
    <source>
        <strain evidence="1">MEX-30-184-02</strain>
    </source>
</reference>
<dbReference type="EMBL" id="VTCY01000010">
    <property type="protein sequence ID" value="KAB0451693.1"/>
    <property type="molecule type" value="Genomic_DNA"/>
</dbReference>
<gene>
    <name evidence="1" type="ORF">FY207_03430</name>
</gene>
<accession>A0A643CKW9</accession>
<name>A0A643CKW9_ANAMA</name>